<dbReference type="Proteomes" id="UP001634394">
    <property type="component" value="Unassembled WGS sequence"/>
</dbReference>
<sequence>SQSDLSTKFHRGHVHRLSVQRQRDMLIYLYLPVSPQHTNTECHVRGRWWLEPKHANSLH</sequence>
<protein>
    <submittedName>
        <fullName evidence="1">Uncharacterized protein</fullName>
    </submittedName>
</protein>
<feature type="non-terminal residue" evidence="1">
    <location>
        <position position="1"/>
    </location>
</feature>
<comment type="caution">
    <text evidence="1">The sequence shown here is derived from an EMBL/GenBank/DDBJ whole genome shotgun (WGS) entry which is preliminary data.</text>
</comment>
<evidence type="ECO:0000313" key="1">
    <source>
        <dbReference type="EMBL" id="KAL3870986.1"/>
    </source>
</evidence>
<keyword evidence="2" id="KW-1185">Reference proteome</keyword>
<name>A0ABD3WC54_SINWO</name>
<proteinExistence type="predicted"/>
<evidence type="ECO:0000313" key="2">
    <source>
        <dbReference type="Proteomes" id="UP001634394"/>
    </source>
</evidence>
<accession>A0ABD3WC54</accession>
<dbReference type="AlphaFoldDB" id="A0ABD3WC54"/>
<feature type="non-terminal residue" evidence="1">
    <location>
        <position position="59"/>
    </location>
</feature>
<gene>
    <name evidence="1" type="ORF">ACJMK2_039011</name>
</gene>
<reference evidence="1 2" key="1">
    <citation type="submission" date="2024-11" db="EMBL/GenBank/DDBJ databases">
        <title>Chromosome-level genome assembly of the freshwater bivalve Anodonta woodiana.</title>
        <authorList>
            <person name="Chen X."/>
        </authorList>
    </citation>
    <scope>NUCLEOTIDE SEQUENCE [LARGE SCALE GENOMIC DNA]</scope>
    <source>
        <strain evidence="1">MN2024</strain>
        <tissue evidence="1">Gills</tissue>
    </source>
</reference>
<organism evidence="1 2">
    <name type="scientific">Sinanodonta woodiana</name>
    <name type="common">Chinese pond mussel</name>
    <name type="synonym">Anodonta woodiana</name>
    <dbReference type="NCBI Taxonomy" id="1069815"/>
    <lineage>
        <taxon>Eukaryota</taxon>
        <taxon>Metazoa</taxon>
        <taxon>Spiralia</taxon>
        <taxon>Lophotrochozoa</taxon>
        <taxon>Mollusca</taxon>
        <taxon>Bivalvia</taxon>
        <taxon>Autobranchia</taxon>
        <taxon>Heteroconchia</taxon>
        <taxon>Palaeoheterodonta</taxon>
        <taxon>Unionida</taxon>
        <taxon>Unionoidea</taxon>
        <taxon>Unionidae</taxon>
        <taxon>Unioninae</taxon>
        <taxon>Sinanodonta</taxon>
    </lineage>
</organism>
<dbReference type="EMBL" id="JBJQND010000007">
    <property type="protein sequence ID" value="KAL3870986.1"/>
    <property type="molecule type" value="Genomic_DNA"/>
</dbReference>